<protein>
    <submittedName>
        <fullName evidence="2">Uncharacterized protein</fullName>
    </submittedName>
</protein>
<organism evidence="2 3">
    <name type="scientific">Candidatus Thiodiazotropha endoloripes</name>
    <dbReference type="NCBI Taxonomy" id="1818881"/>
    <lineage>
        <taxon>Bacteria</taxon>
        <taxon>Pseudomonadati</taxon>
        <taxon>Pseudomonadota</taxon>
        <taxon>Gammaproteobacteria</taxon>
        <taxon>Chromatiales</taxon>
        <taxon>Sedimenticolaceae</taxon>
        <taxon>Candidatus Thiodiazotropha</taxon>
    </lineage>
</organism>
<comment type="caution">
    <text evidence="2">The sequence shown here is derived from an EMBL/GenBank/DDBJ whole genome shotgun (WGS) entry which is preliminary data.</text>
</comment>
<feature type="compositionally biased region" description="Polar residues" evidence="1">
    <location>
        <begin position="83"/>
        <end position="94"/>
    </location>
</feature>
<keyword evidence="3" id="KW-1185">Reference proteome</keyword>
<dbReference type="AlphaFoldDB" id="A0A1E2UPL0"/>
<name>A0A1E2UPL0_9GAMM</name>
<proteinExistence type="predicted"/>
<sequence>MNQSIIEDQTNLWYAGLSLLVVEIMGRLATPANQIVKQFDEKFGSANNSSSWYFSSSAMKRAKRQPNRMLLISGKAGNDPSGIFSSRNQMVSHH</sequence>
<evidence type="ECO:0000313" key="2">
    <source>
        <dbReference type="EMBL" id="ODB96693.1"/>
    </source>
</evidence>
<dbReference type="RefSeq" id="WP_069004424.1">
    <property type="nucleotide sequence ID" value="NZ_LVJX01000005.1"/>
</dbReference>
<gene>
    <name evidence="2" type="ORF">A3196_07940</name>
</gene>
<accession>A0A1E2UPL0</accession>
<feature type="region of interest" description="Disordered" evidence="1">
    <location>
        <begin position="72"/>
        <end position="94"/>
    </location>
</feature>
<reference evidence="2 3" key="1">
    <citation type="submission" date="2016-03" db="EMBL/GenBank/DDBJ databases">
        <title>Chemosynthetic sulphur-oxidizing symbionts of marine invertebrate animals are capable of nitrogen fixation.</title>
        <authorList>
            <person name="Petersen J.M."/>
            <person name="Kemper A."/>
            <person name="Gruber-Vodicka H."/>
            <person name="Cardini U."/>
            <person name="Geest Mvander."/>
            <person name="Kleiner M."/>
            <person name="Bulgheresi S."/>
            <person name="Fussmann M."/>
            <person name="Herbold C."/>
            <person name="Seah B.K.B."/>
            <person name="Antony C.Paul."/>
            <person name="Liu D."/>
            <person name="Belitz A."/>
            <person name="Weber M."/>
        </authorList>
    </citation>
    <scope>NUCLEOTIDE SEQUENCE [LARGE SCALE GENOMIC DNA]</scope>
    <source>
        <strain evidence="2">G_D</strain>
    </source>
</reference>
<dbReference type="Proteomes" id="UP000094849">
    <property type="component" value="Unassembled WGS sequence"/>
</dbReference>
<evidence type="ECO:0000313" key="3">
    <source>
        <dbReference type="Proteomes" id="UP000094849"/>
    </source>
</evidence>
<evidence type="ECO:0000256" key="1">
    <source>
        <dbReference type="SAM" id="MobiDB-lite"/>
    </source>
</evidence>
<dbReference type="EMBL" id="LVJZ01000003">
    <property type="protein sequence ID" value="ODB96693.1"/>
    <property type="molecule type" value="Genomic_DNA"/>
</dbReference>
<dbReference type="STRING" id="1818881.A3196_07940"/>